<keyword evidence="1" id="KW-0732">Signal</keyword>
<feature type="chain" id="PRO_5002539176" evidence="1">
    <location>
        <begin position="29"/>
        <end position="173"/>
    </location>
</feature>
<evidence type="ECO:0000313" key="3">
    <source>
        <dbReference type="Proteomes" id="UP000034727"/>
    </source>
</evidence>
<reference evidence="2 3" key="1">
    <citation type="journal article" date="2015" name="Nature">
        <title>rRNA introns, odd ribosomes, and small enigmatic genomes across a large radiation of phyla.</title>
        <authorList>
            <person name="Brown C.T."/>
            <person name="Hug L.A."/>
            <person name="Thomas B.C."/>
            <person name="Sharon I."/>
            <person name="Castelle C.J."/>
            <person name="Singh A."/>
            <person name="Wilkins M.J."/>
            <person name="Williams K.H."/>
            <person name="Banfield J.F."/>
        </authorList>
    </citation>
    <scope>NUCLEOTIDE SEQUENCE [LARGE SCALE GENOMIC DNA]</scope>
</reference>
<feature type="signal peptide" evidence="1">
    <location>
        <begin position="1"/>
        <end position="28"/>
    </location>
</feature>
<accession>A0A0G1QCZ9</accession>
<proteinExistence type="predicted"/>
<name>A0A0G1QCZ9_9BACT</name>
<protein>
    <submittedName>
        <fullName evidence="2">Uncharacterized protein</fullName>
    </submittedName>
</protein>
<gene>
    <name evidence="2" type="ORF">UX22_C0006G0016</name>
</gene>
<dbReference type="AlphaFoldDB" id="A0A0G1QCZ9"/>
<dbReference type="EMBL" id="LCLJ01000006">
    <property type="protein sequence ID" value="KKU15608.1"/>
    <property type="molecule type" value="Genomic_DNA"/>
</dbReference>
<sequence>MIRIWRYLIFVAVLTLVSSVSAPRSADAAVVSIFKPFGGKVAMWLPEAPGCAVFTAAVCAATLGTICPTVEQLEVAPPNGGTFGILRIDGLTIPGLTYIYQKYFYEAPAVNVVGLSINLCDVCGTADKVPLVSSICKTNAVKKIVGKVCDFVSSSCPVGNLIYKLGTGGIPSL</sequence>
<comment type="caution">
    <text evidence="2">The sequence shown here is derived from an EMBL/GenBank/DDBJ whole genome shotgun (WGS) entry which is preliminary data.</text>
</comment>
<dbReference type="Proteomes" id="UP000034727">
    <property type="component" value="Unassembled WGS sequence"/>
</dbReference>
<evidence type="ECO:0000256" key="1">
    <source>
        <dbReference type="SAM" id="SignalP"/>
    </source>
</evidence>
<evidence type="ECO:0000313" key="2">
    <source>
        <dbReference type="EMBL" id="KKU15608.1"/>
    </source>
</evidence>
<organism evidence="2 3">
    <name type="scientific">Candidatus Jorgensenbacteria bacterium GW2011_GWA2_45_9</name>
    <dbReference type="NCBI Taxonomy" id="1618663"/>
    <lineage>
        <taxon>Bacteria</taxon>
        <taxon>Candidatus Joergenseniibacteriota</taxon>
    </lineage>
</organism>